<comment type="similarity">
    <text evidence="2">Belongs to the CRISPR-associated Csm2 family.</text>
</comment>
<comment type="function">
    <text evidence="1">This subunit may be involved in monitoring complementarity of crRNA and target RNA.</text>
</comment>
<dbReference type="EMBL" id="CACVAY010000098">
    <property type="protein sequence ID" value="CAA6820354.1"/>
    <property type="molecule type" value="Genomic_DNA"/>
</dbReference>
<dbReference type="GO" id="GO:0003723">
    <property type="term" value="F:RNA binding"/>
    <property type="evidence" value="ECO:0007669"/>
    <property type="project" value="UniProtKB-KW"/>
</dbReference>
<dbReference type="AlphaFoldDB" id="A0A6S6TLY7"/>
<evidence type="ECO:0000256" key="5">
    <source>
        <dbReference type="ARBA" id="ARBA00023118"/>
    </source>
</evidence>
<dbReference type="InterPro" id="IPR010149">
    <property type="entry name" value="CRISPR-assoc_prot_Csm2_III-A"/>
</dbReference>
<dbReference type="GO" id="GO:0051607">
    <property type="term" value="P:defense response to virus"/>
    <property type="evidence" value="ECO:0007669"/>
    <property type="project" value="UniProtKB-KW"/>
</dbReference>
<dbReference type="NCBIfam" id="TIGR01870">
    <property type="entry name" value="cas_TM1810_Csm2"/>
    <property type="match status" value="1"/>
</dbReference>
<evidence type="ECO:0000256" key="6">
    <source>
        <dbReference type="ARBA" id="ARBA00031723"/>
    </source>
</evidence>
<keyword evidence="5" id="KW-0051">Antiviral defense</keyword>
<gene>
    <name evidence="7" type="ORF">HELGO_WM19201</name>
</gene>
<evidence type="ECO:0000256" key="3">
    <source>
        <dbReference type="ARBA" id="ARBA00016118"/>
    </source>
</evidence>
<evidence type="ECO:0000313" key="7">
    <source>
        <dbReference type="EMBL" id="CAA6820354.1"/>
    </source>
</evidence>
<name>A0A6S6TLY7_9GAMM</name>
<organism evidence="7">
    <name type="scientific">uncultured Thiotrichaceae bacterium</name>
    <dbReference type="NCBI Taxonomy" id="298394"/>
    <lineage>
        <taxon>Bacteria</taxon>
        <taxon>Pseudomonadati</taxon>
        <taxon>Pseudomonadota</taxon>
        <taxon>Gammaproteobacteria</taxon>
        <taxon>Thiotrichales</taxon>
        <taxon>Thiotrichaceae</taxon>
        <taxon>environmental samples</taxon>
    </lineage>
</organism>
<sequence>MAGQSRNYGGGSHQRQQYTPSLDVSKVVFSGDLEPELFSSVAEQTARTIASGKNTNKSTQLRKFYDEICMWETRISSHPEMFKESLPFIKMINAKVAYAKGRKLVDDNYVLLINHCLKQIQDEDTMRYFKLFMEAFMGFYKVERPRD</sequence>
<evidence type="ECO:0000256" key="4">
    <source>
        <dbReference type="ARBA" id="ARBA00022884"/>
    </source>
</evidence>
<evidence type="ECO:0000256" key="2">
    <source>
        <dbReference type="ARBA" id="ARBA00006896"/>
    </source>
</evidence>
<proteinExistence type="inferred from homology"/>
<dbReference type="Pfam" id="PF03750">
    <property type="entry name" value="Csm2_III-A"/>
    <property type="match status" value="1"/>
</dbReference>
<evidence type="ECO:0000256" key="1">
    <source>
        <dbReference type="ARBA" id="ARBA00003640"/>
    </source>
</evidence>
<protein>
    <recommendedName>
        <fullName evidence="3">CRISPR system Cms protein Csm2</fullName>
    </recommendedName>
    <alternativeName>
        <fullName evidence="6">CRISPR type III A-associated protein Csm2</fullName>
    </alternativeName>
</protein>
<accession>A0A6S6TLY7</accession>
<reference evidence="7" key="1">
    <citation type="submission" date="2020-01" db="EMBL/GenBank/DDBJ databases">
        <authorList>
            <person name="Meier V. D."/>
            <person name="Meier V D."/>
        </authorList>
    </citation>
    <scope>NUCLEOTIDE SEQUENCE</scope>
    <source>
        <strain evidence="7">HLG_WM_MAG_07</strain>
    </source>
</reference>
<keyword evidence="4" id="KW-0694">RNA-binding</keyword>